<dbReference type="InterPro" id="IPR015422">
    <property type="entry name" value="PyrdxlP-dep_Trfase_small"/>
</dbReference>
<dbReference type="InterPro" id="IPR015421">
    <property type="entry name" value="PyrdxlP-dep_Trfase_major"/>
</dbReference>
<dbReference type="GO" id="GO:0008483">
    <property type="term" value="F:transaminase activity"/>
    <property type="evidence" value="ECO:0007669"/>
    <property type="project" value="InterPro"/>
</dbReference>
<evidence type="ECO:0000256" key="2">
    <source>
        <dbReference type="ARBA" id="ARBA00022898"/>
    </source>
</evidence>
<comment type="caution">
    <text evidence="3">The sequence shown here is derived from an EMBL/GenBank/DDBJ whole genome shotgun (WGS) entry which is preliminary data.</text>
</comment>
<dbReference type="Gene3D" id="3.90.1150.10">
    <property type="entry name" value="Aspartate Aminotransferase, domain 1"/>
    <property type="match status" value="1"/>
</dbReference>
<organism evidence="3">
    <name type="scientific">marine sediment metagenome</name>
    <dbReference type="NCBI Taxonomy" id="412755"/>
    <lineage>
        <taxon>unclassified sequences</taxon>
        <taxon>metagenomes</taxon>
        <taxon>ecological metagenomes</taxon>
    </lineage>
</organism>
<keyword evidence="2" id="KW-0663">Pyridoxal phosphate</keyword>
<dbReference type="InterPro" id="IPR015424">
    <property type="entry name" value="PyrdxlP-dep_Trfase"/>
</dbReference>
<evidence type="ECO:0000256" key="1">
    <source>
        <dbReference type="ARBA" id="ARBA00008954"/>
    </source>
</evidence>
<dbReference type="AlphaFoldDB" id="X1NDJ8"/>
<comment type="similarity">
    <text evidence="1">Belongs to the class-III pyridoxal-phosphate-dependent aminotransferase family.</text>
</comment>
<dbReference type="SUPFAM" id="SSF53383">
    <property type="entry name" value="PLP-dependent transferases"/>
    <property type="match status" value="1"/>
</dbReference>
<sequence length="133" mass="14964">MVSKRTEELIKWDAEHIIHPYFPIGHNVGLVIEKGHGIWLVDTEGKEYIDMGAQLGYALLGYGQKEIADAVQEQISNLGTTHIWFGWSNAKTIECAQKLAEFMPKGLDHFHFTSGGSEAIDSALKFARLYWSL</sequence>
<feature type="non-terminal residue" evidence="3">
    <location>
        <position position="133"/>
    </location>
</feature>
<evidence type="ECO:0008006" key="4">
    <source>
        <dbReference type="Google" id="ProtNLM"/>
    </source>
</evidence>
<protein>
    <recommendedName>
        <fullName evidence="4">Aminotransferase class III-fold pyridoxal phosphate-dependent enzyme</fullName>
    </recommendedName>
</protein>
<dbReference type="EMBL" id="BARV01020521">
    <property type="protein sequence ID" value="GAI28276.1"/>
    <property type="molecule type" value="Genomic_DNA"/>
</dbReference>
<reference evidence="3" key="1">
    <citation type="journal article" date="2014" name="Front. Microbiol.">
        <title>High frequency of phylogenetically diverse reductive dehalogenase-homologous genes in deep subseafloor sedimentary metagenomes.</title>
        <authorList>
            <person name="Kawai M."/>
            <person name="Futagami T."/>
            <person name="Toyoda A."/>
            <person name="Takaki Y."/>
            <person name="Nishi S."/>
            <person name="Hori S."/>
            <person name="Arai W."/>
            <person name="Tsubouchi T."/>
            <person name="Morono Y."/>
            <person name="Uchiyama I."/>
            <person name="Ito T."/>
            <person name="Fujiyama A."/>
            <person name="Inagaki F."/>
            <person name="Takami H."/>
        </authorList>
    </citation>
    <scope>NUCLEOTIDE SEQUENCE</scope>
    <source>
        <strain evidence="3">Expedition CK06-06</strain>
    </source>
</reference>
<gene>
    <name evidence="3" type="ORF">S06H3_34232</name>
</gene>
<dbReference type="PANTHER" id="PTHR43094:SF1">
    <property type="entry name" value="AMINOTRANSFERASE CLASS-III"/>
    <property type="match status" value="1"/>
</dbReference>
<name>X1NDJ8_9ZZZZ</name>
<dbReference type="PANTHER" id="PTHR43094">
    <property type="entry name" value="AMINOTRANSFERASE"/>
    <property type="match status" value="1"/>
</dbReference>
<dbReference type="Pfam" id="PF00202">
    <property type="entry name" value="Aminotran_3"/>
    <property type="match status" value="1"/>
</dbReference>
<evidence type="ECO:0000313" key="3">
    <source>
        <dbReference type="EMBL" id="GAI28276.1"/>
    </source>
</evidence>
<dbReference type="InterPro" id="IPR005814">
    <property type="entry name" value="Aminotrans_3"/>
</dbReference>
<dbReference type="GO" id="GO:0030170">
    <property type="term" value="F:pyridoxal phosphate binding"/>
    <property type="evidence" value="ECO:0007669"/>
    <property type="project" value="InterPro"/>
</dbReference>
<accession>X1NDJ8</accession>
<proteinExistence type="inferred from homology"/>
<dbReference type="Gene3D" id="3.40.640.10">
    <property type="entry name" value="Type I PLP-dependent aspartate aminotransferase-like (Major domain)"/>
    <property type="match status" value="1"/>
</dbReference>